<feature type="non-terminal residue" evidence="2">
    <location>
        <position position="1"/>
    </location>
</feature>
<sequence length="487" mass="51489">PALPDRAVVLRRCRAVRGGARLRALLDVRPGGARMRDLHHRDPYWTARAGGARIRWRGAGEALVREGADGGAVLAVTFDLAEGESRDLVLEIAAESAGEPPADLDPGALWEATERDWRAAVPSCDDTAAPRDARLAYGVLTGLTSAAGGMAAAATTALPERADEGRNFDYRYAWIRDQCLAGHAVAAHGGPPHVLRSAAGFVTARLLADGDRLRPAYTVAGGAVPGQRPSALPGYPGATAVTGNRASAQWQLDAVGESLLLLATAAEHDRAGPGAREAARVAADAVARRWHEPGAGIWETEDRLWTHSRLICAAGLRQAARVLGGPADAAAWTSLADAILAEMTRTALAPGGRWRRAADDDRVDAALLIPPLRGALPAGDPRSAATLEAVRAELVQEGFVYRYRVGDEPLGVAEGAFTLCGFVLALAEHRAGDTARALRTFERTRSGSATSGLFSEEYDVRQRQLRGNIPQAFVHALLLETASRLAD</sequence>
<evidence type="ECO:0000313" key="2">
    <source>
        <dbReference type="EMBL" id="TMR27831.1"/>
    </source>
</evidence>
<dbReference type="PANTHER" id="PTHR31616">
    <property type="entry name" value="TREHALASE"/>
    <property type="match status" value="1"/>
</dbReference>
<dbReference type="InterPro" id="IPR008928">
    <property type="entry name" value="6-hairpin_glycosidase_sf"/>
</dbReference>
<dbReference type="Gene3D" id="1.50.10.10">
    <property type="match status" value="1"/>
</dbReference>
<feature type="domain" description="GH15-like" evidence="1">
    <location>
        <begin position="146"/>
        <end position="482"/>
    </location>
</feature>
<proteinExistence type="predicted"/>
<reference evidence="2 3" key="1">
    <citation type="submission" date="2019-05" db="EMBL/GenBank/DDBJ databases">
        <title>Draft genome sequence of Actinomadura geliboluensis A8036.</title>
        <authorList>
            <person name="Saricaoglu S."/>
            <person name="Isik K."/>
        </authorList>
    </citation>
    <scope>NUCLEOTIDE SEQUENCE [LARGE SCALE GENOMIC DNA]</scope>
    <source>
        <strain evidence="2 3">A8036</strain>
    </source>
</reference>
<dbReference type="Proteomes" id="UP000305238">
    <property type="component" value="Unassembled WGS sequence"/>
</dbReference>
<dbReference type="PANTHER" id="PTHR31616:SF10">
    <property type="entry name" value="TREHALASE"/>
    <property type="match status" value="1"/>
</dbReference>
<accession>A0A5S4G5Y3</accession>
<dbReference type="GO" id="GO:0015927">
    <property type="term" value="F:trehalase activity"/>
    <property type="evidence" value="ECO:0007669"/>
    <property type="project" value="TreeGrafter"/>
</dbReference>
<keyword evidence="2" id="KW-0378">Hydrolase</keyword>
<organism evidence="2 3">
    <name type="scientific">Actinomadura geliboluensis</name>
    <dbReference type="NCBI Taxonomy" id="882440"/>
    <lineage>
        <taxon>Bacteria</taxon>
        <taxon>Bacillati</taxon>
        <taxon>Actinomycetota</taxon>
        <taxon>Actinomycetes</taxon>
        <taxon>Streptosporangiales</taxon>
        <taxon>Thermomonosporaceae</taxon>
        <taxon>Actinomadura</taxon>
    </lineage>
</organism>
<evidence type="ECO:0000259" key="1">
    <source>
        <dbReference type="Pfam" id="PF00723"/>
    </source>
</evidence>
<comment type="caution">
    <text evidence="2">The sequence shown here is derived from an EMBL/GenBank/DDBJ whole genome shotgun (WGS) entry which is preliminary data.</text>
</comment>
<dbReference type="Pfam" id="PF00723">
    <property type="entry name" value="Glyco_hydro_15"/>
    <property type="match status" value="1"/>
</dbReference>
<dbReference type="SUPFAM" id="SSF48208">
    <property type="entry name" value="Six-hairpin glycosidases"/>
    <property type="match status" value="1"/>
</dbReference>
<dbReference type="AlphaFoldDB" id="A0A5S4G5Y3"/>
<dbReference type="InterPro" id="IPR011613">
    <property type="entry name" value="GH15-like"/>
</dbReference>
<gene>
    <name evidence="2" type="ORF">ETD96_38695</name>
</gene>
<dbReference type="EMBL" id="VCKZ01000469">
    <property type="protein sequence ID" value="TMR27831.1"/>
    <property type="molecule type" value="Genomic_DNA"/>
</dbReference>
<evidence type="ECO:0000313" key="3">
    <source>
        <dbReference type="Proteomes" id="UP000305238"/>
    </source>
</evidence>
<keyword evidence="3" id="KW-1185">Reference proteome</keyword>
<name>A0A5S4G5Y3_9ACTN</name>
<dbReference type="GO" id="GO:0005993">
    <property type="term" value="P:trehalose catabolic process"/>
    <property type="evidence" value="ECO:0007669"/>
    <property type="project" value="TreeGrafter"/>
</dbReference>
<protein>
    <submittedName>
        <fullName evidence="2">Glycoside hydrolase family 15 protein</fullName>
    </submittedName>
</protein>
<dbReference type="RefSeq" id="WP_138641462.1">
    <property type="nucleotide sequence ID" value="NZ_VCKZ01000469.1"/>
</dbReference>
<dbReference type="OrthoDB" id="3902805at2"/>
<dbReference type="InterPro" id="IPR012341">
    <property type="entry name" value="6hp_glycosidase-like_sf"/>
</dbReference>